<dbReference type="PANTHER" id="PTHR21043:SF0">
    <property type="entry name" value="MITOCHONDRIAL ASSEMBLY OF RIBOSOMAL LARGE SUBUNIT PROTEIN 1"/>
    <property type="match status" value="1"/>
</dbReference>
<comment type="function">
    <text evidence="4">Required for normal mitochondrial ribosome function and mitochondrial translation. May play a role in ribosome biogenesis by preventing premature association of the 28S and 39S ribosomal subunits. Interacts with mitochondrial ribosomal protein uL14m (MRPL14), probably blocking formation of intersubunit bridge B8, preventing association of the 28S and 39S ribosomal subunits. Addition to isolated mitochondrial ribosomal subunits partially inhibits translation, probably by interfering with the association of the 28S and 39S ribosomal subunits and the formation of functional ribosomes. May also participate in the assembly and/or regulation of the stability of the large subunit of the mitochondrial ribosome. May function as a ribosomal silencing factor.</text>
</comment>
<evidence type="ECO:0000256" key="1">
    <source>
        <dbReference type="ARBA" id="ARBA00004173"/>
    </source>
</evidence>
<evidence type="ECO:0000256" key="5">
    <source>
        <dbReference type="ARBA" id="ARBA00073331"/>
    </source>
</evidence>
<evidence type="ECO:0000313" key="7">
    <source>
        <dbReference type="EnsemblMetazoa" id="XP_788764"/>
    </source>
</evidence>
<feature type="region of interest" description="Disordered" evidence="6">
    <location>
        <begin position="148"/>
        <end position="172"/>
    </location>
</feature>
<evidence type="ECO:0000256" key="4">
    <source>
        <dbReference type="ARBA" id="ARBA00053669"/>
    </source>
</evidence>
<dbReference type="Proteomes" id="UP000007110">
    <property type="component" value="Unassembled WGS sequence"/>
</dbReference>
<dbReference type="HAMAP" id="MF_01477">
    <property type="entry name" value="Iojap_RsfS"/>
    <property type="match status" value="1"/>
</dbReference>
<evidence type="ECO:0000256" key="2">
    <source>
        <dbReference type="ARBA" id="ARBA00010574"/>
    </source>
</evidence>
<proteinExistence type="inferred from homology"/>
<dbReference type="RefSeq" id="XP_788764.3">
    <property type="nucleotide sequence ID" value="XM_783671.4"/>
</dbReference>
<dbReference type="PANTHER" id="PTHR21043">
    <property type="entry name" value="IOJAP SUPERFAMILY ORTHOLOG"/>
    <property type="match status" value="1"/>
</dbReference>
<feature type="compositionally biased region" description="Basic and acidic residues" evidence="6">
    <location>
        <begin position="156"/>
        <end position="172"/>
    </location>
</feature>
<keyword evidence="8" id="KW-1185">Reference proteome</keyword>
<keyword evidence="3" id="KW-0496">Mitochondrion</keyword>
<dbReference type="AlphaFoldDB" id="A0A7M7RG78"/>
<evidence type="ECO:0000313" key="8">
    <source>
        <dbReference type="Proteomes" id="UP000007110"/>
    </source>
</evidence>
<dbReference type="EnsemblMetazoa" id="XM_783671">
    <property type="protein sequence ID" value="XP_788764"/>
    <property type="gene ID" value="LOC583777"/>
</dbReference>
<name>A0A7M7RG78_STRPU</name>
<evidence type="ECO:0000256" key="3">
    <source>
        <dbReference type="ARBA" id="ARBA00023128"/>
    </source>
</evidence>
<comment type="similarity">
    <text evidence="2">Belongs to the Iojap/RsfS family.</text>
</comment>
<dbReference type="InterPro" id="IPR043519">
    <property type="entry name" value="NT_sf"/>
</dbReference>
<dbReference type="InterPro" id="IPR004394">
    <property type="entry name" value="Iojap/RsfS/C7orf30"/>
</dbReference>
<dbReference type="KEGG" id="spu:583777"/>
<dbReference type="NCBIfam" id="TIGR00090">
    <property type="entry name" value="rsfS_iojap_ybeB"/>
    <property type="match status" value="1"/>
</dbReference>
<dbReference type="SUPFAM" id="SSF81301">
    <property type="entry name" value="Nucleotidyltransferase"/>
    <property type="match status" value="1"/>
</dbReference>
<dbReference type="GeneID" id="583777"/>
<protein>
    <recommendedName>
        <fullName evidence="5">Mitochondrial assembly of ribosomal large subunit protein 1</fullName>
    </recommendedName>
</protein>
<dbReference type="Pfam" id="PF02410">
    <property type="entry name" value="RsfS"/>
    <property type="match status" value="1"/>
</dbReference>
<dbReference type="GO" id="GO:0005739">
    <property type="term" value="C:mitochondrion"/>
    <property type="evidence" value="ECO:0007669"/>
    <property type="project" value="UniProtKB-SubCell"/>
</dbReference>
<dbReference type="FunFam" id="3.30.460.10:FF:000018">
    <property type="entry name" value="Mitochondrial assembly of ribosomal large subunit 1"/>
    <property type="match status" value="1"/>
</dbReference>
<feature type="region of interest" description="Disordered" evidence="6">
    <location>
        <begin position="334"/>
        <end position="361"/>
    </location>
</feature>
<reference evidence="7" key="2">
    <citation type="submission" date="2021-01" db="UniProtKB">
        <authorList>
            <consortium name="EnsemblMetazoa"/>
        </authorList>
    </citation>
    <scope>IDENTIFICATION</scope>
</reference>
<comment type="subcellular location">
    <subcellularLocation>
        <location evidence="1">Mitochondrion</location>
    </subcellularLocation>
</comment>
<organism evidence="7 8">
    <name type="scientific">Strongylocentrotus purpuratus</name>
    <name type="common">Purple sea urchin</name>
    <dbReference type="NCBI Taxonomy" id="7668"/>
    <lineage>
        <taxon>Eukaryota</taxon>
        <taxon>Metazoa</taxon>
        <taxon>Echinodermata</taxon>
        <taxon>Eleutherozoa</taxon>
        <taxon>Echinozoa</taxon>
        <taxon>Echinoidea</taxon>
        <taxon>Euechinoidea</taxon>
        <taxon>Echinacea</taxon>
        <taxon>Camarodonta</taxon>
        <taxon>Echinidea</taxon>
        <taxon>Strongylocentrotidae</taxon>
        <taxon>Strongylocentrotus</taxon>
    </lineage>
</organism>
<accession>A0A7M7RG78</accession>
<reference evidence="8" key="1">
    <citation type="submission" date="2015-02" db="EMBL/GenBank/DDBJ databases">
        <title>Genome sequencing for Strongylocentrotus purpuratus.</title>
        <authorList>
            <person name="Murali S."/>
            <person name="Liu Y."/>
            <person name="Vee V."/>
            <person name="English A."/>
            <person name="Wang M."/>
            <person name="Skinner E."/>
            <person name="Han Y."/>
            <person name="Muzny D.M."/>
            <person name="Worley K.C."/>
            <person name="Gibbs R.A."/>
        </authorList>
    </citation>
    <scope>NUCLEOTIDE SEQUENCE</scope>
</reference>
<evidence type="ECO:0000256" key="6">
    <source>
        <dbReference type="SAM" id="MobiDB-lite"/>
    </source>
</evidence>
<sequence length="361" mass="40885">MNLVGTRMCVLANRTILGSREFVTTKSQCGAANYCHPAAARMKSPGASAYFSGAKYSVDNLQLISPGISGARKVNKCHNLTVWRTFRAYSGCFAKDSNDSKDGLVDEELHEEGIEEWIHPDDRSDLILNKDAELKSLLRELASDFGKEALQGADDPENRTTENMEDESKSGTKLEGDVKMKTFDTEGLETFEPISAEREEQREKKFVLSIDDLVSILRDENAQDICVINIPKKKQYVDYFVVVTGRSPRHLKAMALHINQQYKSRKSREDPFVLVEGEGTDDWICVDFGNIALHIMSEETREFYELEKLWTLGPEYDDQLRRLKEHEIKVQETLDSVDVGRTSNKEQEGNDDGKPVLSFAR</sequence>
<feature type="compositionally biased region" description="Basic and acidic residues" evidence="6">
    <location>
        <begin position="343"/>
        <end position="354"/>
    </location>
</feature>
<dbReference type="Gene3D" id="3.30.460.10">
    <property type="entry name" value="Beta Polymerase, domain 2"/>
    <property type="match status" value="1"/>
</dbReference>